<evidence type="ECO:0000256" key="11">
    <source>
        <dbReference type="SAM" id="Phobius"/>
    </source>
</evidence>
<evidence type="ECO:0000256" key="4">
    <source>
        <dbReference type="ARBA" id="ARBA00022692"/>
    </source>
</evidence>
<dbReference type="InterPro" id="IPR006068">
    <property type="entry name" value="ATPase_P-typ_cation-transptr_C"/>
</dbReference>
<dbReference type="GO" id="GO:0036376">
    <property type="term" value="P:sodium ion export across plasma membrane"/>
    <property type="evidence" value="ECO:0007669"/>
    <property type="project" value="TreeGrafter"/>
</dbReference>
<feature type="transmembrane region" description="Helical" evidence="11">
    <location>
        <begin position="850"/>
        <end position="870"/>
    </location>
</feature>
<dbReference type="NCBIfam" id="TIGR01494">
    <property type="entry name" value="ATPase_P-type"/>
    <property type="match status" value="2"/>
</dbReference>
<keyword evidence="4 11" id="KW-0812">Transmembrane</keyword>
<dbReference type="PANTHER" id="PTHR43294">
    <property type="entry name" value="SODIUM/POTASSIUM-TRANSPORTING ATPASE SUBUNIT ALPHA"/>
    <property type="match status" value="1"/>
</dbReference>
<accession>A0A1G8W671</accession>
<dbReference type="Pfam" id="PF00690">
    <property type="entry name" value="Cation_ATPase_N"/>
    <property type="match status" value="1"/>
</dbReference>
<name>A0A1G8W671_9GAMM</name>
<dbReference type="InterPro" id="IPR023299">
    <property type="entry name" value="ATPase_P-typ_cyto_dom_N"/>
</dbReference>
<dbReference type="Gene3D" id="3.40.1110.10">
    <property type="entry name" value="Calcium-transporting ATPase, cytoplasmic domain N"/>
    <property type="match status" value="1"/>
</dbReference>
<dbReference type="GO" id="GO:0006883">
    <property type="term" value="P:intracellular sodium ion homeostasis"/>
    <property type="evidence" value="ECO:0007669"/>
    <property type="project" value="TreeGrafter"/>
</dbReference>
<dbReference type="Pfam" id="PF00122">
    <property type="entry name" value="E1-E2_ATPase"/>
    <property type="match status" value="1"/>
</dbReference>
<dbReference type="Gene3D" id="2.70.150.10">
    <property type="entry name" value="Calcium-transporting ATPase, cytoplasmic transduction domain A"/>
    <property type="match status" value="1"/>
</dbReference>
<feature type="transmembrane region" description="Helical" evidence="11">
    <location>
        <begin position="79"/>
        <end position="112"/>
    </location>
</feature>
<dbReference type="InterPro" id="IPR018303">
    <property type="entry name" value="ATPase_P-typ_P_site"/>
</dbReference>
<protein>
    <submittedName>
        <fullName evidence="13">ATPase, P-type (Transporting), HAD superfamily, subfamily IC</fullName>
    </submittedName>
</protein>
<evidence type="ECO:0000256" key="2">
    <source>
        <dbReference type="ARBA" id="ARBA00005675"/>
    </source>
</evidence>
<dbReference type="InterPro" id="IPR036412">
    <property type="entry name" value="HAD-like_sf"/>
</dbReference>
<evidence type="ECO:0000256" key="3">
    <source>
        <dbReference type="ARBA" id="ARBA00022553"/>
    </source>
</evidence>
<dbReference type="Gene3D" id="1.20.1110.10">
    <property type="entry name" value="Calcium-transporting ATPase, transmembrane domain"/>
    <property type="match status" value="1"/>
</dbReference>
<feature type="transmembrane region" description="Helical" evidence="11">
    <location>
        <begin position="786"/>
        <end position="805"/>
    </location>
</feature>
<dbReference type="EMBL" id="FNEM01000012">
    <property type="protein sequence ID" value="SDJ73020.1"/>
    <property type="molecule type" value="Genomic_DNA"/>
</dbReference>
<dbReference type="InterPro" id="IPR023214">
    <property type="entry name" value="HAD_sf"/>
</dbReference>
<feature type="transmembrane region" description="Helical" evidence="11">
    <location>
        <begin position="264"/>
        <end position="283"/>
    </location>
</feature>
<dbReference type="InterPro" id="IPR059000">
    <property type="entry name" value="ATPase_P-type_domA"/>
</dbReference>
<dbReference type="GO" id="GO:0016887">
    <property type="term" value="F:ATP hydrolysis activity"/>
    <property type="evidence" value="ECO:0007669"/>
    <property type="project" value="InterPro"/>
</dbReference>
<dbReference type="SFLD" id="SFLDG00002">
    <property type="entry name" value="C1.7:_P-type_atpase_like"/>
    <property type="match status" value="1"/>
</dbReference>
<evidence type="ECO:0000256" key="10">
    <source>
        <dbReference type="ARBA" id="ARBA00023136"/>
    </source>
</evidence>
<dbReference type="GO" id="GO:0005886">
    <property type="term" value="C:plasma membrane"/>
    <property type="evidence" value="ECO:0007669"/>
    <property type="project" value="TreeGrafter"/>
</dbReference>
<organism evidence="13 14">
    <name type="scientific">Ferrimonas sediminum</name>
    <dbReference type="NCBI Taxonomy" id="718193"/>
    <lineage>
        <taxon>Bacteria</taxon>
        <taxon>Pseudomonadati</taxon>
        <taxon>Pseudomonadota</taxon>
        <taxon>Gammaproteobacteria</taxon>
        <taxon>Alteromonadales</taxon>
        <taxon>Ferrimonadaceae</taxon>
        <taxon>Ferrimonas</taxon>
    </lineage>
</organism>
<gene>
    <name evidence="13" type="ORF">SAMN04488540_11288</name>
</gene>
<evidence type="ECO:0000256" key="7">
    <source>
        <dbReference type="ARBA" id="ARBA00022842"/>
    </source>
</evidence>
<dbReference type="SUPFAM" id="SSF81665">
    <property type="entry name" value="Calcium ATPase, transmembrane domain M"/>
    <property type="match status" value="1"/>
</dbReference>
<dbReference type="InterPro" id="IPR004014">
    <property type="entry name" value="ATPase_P-typ_cation-transptr_N"/>
</dbReference>
<comment type="subcellular location">
    <subcellularLocation>
        <location evidence="1">Endomembrane system</location>
        <topology evidence="1">Multi-pass membrane protein</topology>
    </subcellularLocation>
</comment>
<dbReference type="PROSITE" id="PS00154">
    <property type="entry name" value="ATPASE_E1_E2"/>
    <property type="match status" value="1"/>
</dbReference>
<evidence type="ECO:0000256" key="5">
    <source>
        <dbReference type="ARBA" id="ARBA00022741"/>
    </source>
</evidence>
<evidence type="ECO:0000313" key="13">
    <source>
        <dbReference type="EMBL" id="SDJ73020.1"/>
    </source>
</evidence>
<dbReference type="FunFam" id="2.70.150.10:FF:000160">
    <property type="entry name" value="Sarcoplasmic/endoplasmic reticulum calcium ATPase 1"/>
    <property type="match status" value="1"/>
</dbReference>
<keyword evidence="3" id="KW-0597">Phosphoprotein</keyword>
<dbReference type="GO" id="GO:1902600">
    <property type="term" value="P:proton transmembrane transport"/>
    <property type="evidence" value="ECO:0007669"/>
    <property type="project" value="TreeGrafter"/>
</dbReference>
<dbReference type="PRINTS" id="PR00119">
    <property type="entry name" value="CATATPASE"/>
</dbReference>
<dbReference type="PANTHER" id="PTHR43294:SF20">
    <property type="entry name" value="P-TYPE ATPASE"/>
    <property type="match status" value="1"/>
</dbReference>
<keyword evidence="14" id="KW-1185">Reference proteome</keyword>
<feature type="transmembrane region" description="Helical" evidence="11">
    <location>
        <begin position="709"/>
        <end position="729"/>
    </location>
</feature>
<evidence type="ECO:0000256" key="6">
    <source>
        <dbReference type="ARBA" id="ARBA00022840"/>
    </source>
</evidence>
<keyword evidence="5" id="KW-0547">Nucleotide-binding</keyword>
<feature type="domain" description="Cation-transporting P-type ATPase N-terminal" evidence="12">
    <location>
        <begin position="22"/>
        <end position="95"/>
    </location>
</feature>
<dbReference type="GO" id="GO:1990573">
    <property type="term" value="P:potassium ion import across plasma membrane"/>
    <property type="evidence" value="ECO:0007669"/>
    <property type="project" value="TreeGrafter"/>
</dbReference>
<dbReference type="GO" id="GO:0012505">
    <property type="term" value="C:endomembrane system"/>
    <property type="evidence" value="ECO:0007669"/>
    <property type="project" value="UniProtKB-SubCell"/>
</dbReference>
<dbReference type="Pfam" id="PF13246">
    <property type="entry name" value="Cation_ATPase"/>
    <property type="match status" value="1"/>
</dbReference>
<dbReference type="Proteomes" id="UP000199527">
    <property type="component" value="Unassembled WGS sequence"/>
</dbReference>
<dbReference type="Gene3D" id="3.40.50.1000">
    <property type="entry name" value="HAD superfamily/HAD-like"/>
    <property type="match status" value="1"/>
</dbReference>
<keyword evidence="6" id="KW-0067">ATP-binding</keyword>
<evidence type="ECO:0000256" key="1">
    <source>
        <dbReference type="ARBA" id="ARBA00004127"/>
    </source>
</evidence>
<dbReference type="InterPro" id="IPR001757">
    <property type="entry name" value="P_typ_ATPase"/>
</dbReference>
<keyword evidence="8" id="KW-1278">Translocase</keyword>
<dbReference type="GO" id="GO:0005524">
    <property type="term" value="F:ATP binding"/>
    <property type="evidence" value="ECO:0007669"/>
    <property type="project" value="UniProtKB-KW"/>
</dbReference>
<proteinExistence type="inferred from homology"/>
<dbReference type="PRINTS" id="PR00120">
    <property type="entry name" value="HATPASE"/>
</dbReference>
<dbReference type="InterPro" id="IPR023298">
    <property type="entry name" value="ATPase_P-typ_TM_dom_sf"/>
</dbReference>
<evidence type="ECO:0000259" key="12">
    <source>
        <dbReference type="SMART" id="SM00831"/>
    </source>
</evidence>
<dbReference type="InterPro" id="IPR008250">
    <property type="entry name" value="ATPase_P-typ_transduc_dom_A_sf"/>
</dbReference>
<feature type="transmembrane region" description="Helical" evidence="11">
    <location>
        <begin position="882"/>
        <end position="901"/>
    </location>
</feature>
<dbReference type="SMART" id="SM00831">
    <property type="entry name" value="Cation_ATPase_N"/>
    <property type="match status" value="1"/>
</dbReference>
<dbReference type="InterPro" id="IPR050510">
    <property type="entry name" value="Cation_transp_ATPase_P-type"/>
</dbReference>
<feature type="transmembrane region" description="Helical" evidence="11">
    <location>
        <begin position="289"/>
        <end position="315"/>
    </location>
</feature>
<dbReference type="AlphaFoldDB" id="A0A1G8W671"/>
<dbReference type="SUPFAM" id="SSF56784">
    <property type="entry name" value="HAD-like"/>
    <property type="match status" value="1"/>
</dbReference>
<dbReference type="SFLD" id="SFLDS00003">
    <property type="entry name" value="Haloacid_Dehalogenase"/>
    <property type="match status" value="1"/>
</dbReference>
<dbReference type="GO" id="GO:0030007">
    <property type="term" value="P:intracellular potassium ion homeostasis"/>
    <property type="evidence" value="ECO:0007669"/>
    <property type="project" value="TreeGrafter"/>
</dbReference>
<dbReference type="GO" id="GO:0005391">
    <property type="term" value="F:P-type sodium:potassium-exchanging transporter activity"/>
    <property type="evidence" value="ECO:0007669"/>
    <property type="project" value="TreeGrafter"/>
</dbReference>
<dbReference type="SUPFAM" id="SSF81660">
    <property type="entry name" value="Metal cation-transporting ATPase, ATP-binding domain N"/>
    <property type="match status" value="1"/>
</dbReference>
<dbReference type="SUPFAM" id="SSF81653">
    <property type="entry name" value="Calcium ATPase, transduction domain A"/>
    <property type="match status" value="1"/>
</dbReference>
<evidence type="ECO:0000256" key="9">
    <source>
        <dbReference type="ARBA" id="ARBA00022989"/>
    </source>
</evidence>
<keyword evidence="10 11" id="KW-0472">Membrane</keyword>
<comment type="similarity">
    <text evidence="2">Belongs to the cation transport ATPase (P-type) (TC 3.A.3) family. Type IIA subfamily.</text>
</comment>
<keyword evidence="9 11" id="KW-1133">Transmembrane helix</keyword>
<reference evidence="14" key="1">
    <citation type="submission" date="2016-10" db="EMBL/GenBank/DDBJ databases">
        <authorList>
            <person name="Varghese N."/>
            <person name="Submissions S."/>
        </authorList>
    </citation>
    <scope>NUCLEOTIDE SEQUENCE [LARGE SCALE GENOMIC DNA]</scope>
    <source>
        <strain evidence="14">DSM 23317</strain>
    </source>
</reference>
<dbReference type="SFLD" id="SFLDF00027">
    <property type="entry name" value="p-type_atpase"/>
    <property type="match status" value="1"/>
</dbReference>
<sequence>MAKMDASPDAGKVRDNDRFLVQPHSVAIEQVLALLHSSRQGLSESQASERLALYGPNQLPSGKPPSMLVIFLRQFKSPLIYILLAAALLSAVTTAWSDAAFITAILILNAIIGSVQEYSAQRATEALQKIVTARTRVLRDGELYDKDASVLVPGDVVALESGDRVPADLRLFSAHDTVIDESLLTGESLAVSKKPDLVLDPLTPPGDRCNMAFAGTMVERGRALGVVVNTALATEIGRIATHVLLRPVTKSPLLLRMERFTRRVALFVGVAAMVVASISFARGTELAEIFFLAVALAVSAIPEGLPVALTVALAIGLRRMADRNVIVRRLISVEALGSCTCIATDKTGTLTVNRITVKRVELADGSQLEVAGEGIIPSGKITMDGGDPDEAQRSPLNRLARAAVLSNEAHLVVREGRWTAQGDAVDVALLVMARKVGLVKEKLVSDCPELETIPFESERMFSASVNRVDGTTLLSVKGAPEKILSMCSSMAVGDEDLAIESVSIQRRAEALAAQGYRMLAVAEGEIEMAPETVISERQLSGLTFLGLLGMVDPLRPESAQAVASCQEAGIRVVMVTGDHPITALAVAKQLRLADDERAIVTGADLKLADSDHGLDRLTDSARVYARAEPVQKLEIVKSLQRHGHFVAVSGDGANDAPALKAAQVGVAMGATGTEVAMETADLIITDDNFSSILAGVEEGRVAYSNVRKVIFLLISTGAAELVLFTLALITGTPLPLVAVQLLWLNLVTNGIQDIALAFEPAEGDELSRPPRPPNEAIFNRVMIERVLVSALTIGCIAFALFQWLLMQGYSIEEARNGTLLLMVLFENVQVFNSRSETLSVFRHNPVRNPLLLFGTLAAQLIHIGSMYTPGLSAVLQVQPVSFQHWLQLLLLALLLLVVMEIHKAFWGRR</sequence>
<dbReference type="InterPro" id="IPR044492">
    <property type="entry name" value="P_typ_ATPase_HD_dom"/>
</dbReference>
<evidence type="ECO:0000256" key="8">
    <source>
        <dbReference type="ARBA" id="ARBA00022967"/>
    </source>
</evidence>
<keyword evidence="7" id="KW-0460">Magnesium</keyword>
<dbReference type="Pfam" id="PF00689">
    <property type="entry name" value="Cation_ATPase_C"/>
    <property type="match status" value="1"/>
</dbReference>
<evidence type="ECO:0000313" key="14">
    <source>
        <dbReference type="Proteomes" id="UP000199527"/>
    </source>
</evidence>